<feature type="non-terminal residue" evidence="1">
    <location>
        <position position="190"/>
    </location>
</feature>
<dbReference type="AlphaFoldDB" id="A0A8J2L563"/>
<gene>
    <name evidence="1" type="ORF">AFUS01_LOCUS38042</name>
</gene>
<reference evidence="1" key="1">
    <citation type="submission" date="2021-06" db="EMBL/GenBank/DDBJ databases">
        <authorList>
            <person name="Hodson N. C."/>
            <person name="Mongue J. A."/>
            <person name="Jaron S. K."/>
        </authorList>
    </citation>
    <scope>NUCLEOTIDE SEQUENCE</scope>
</reference>
<comment type="caution">
    <text evidence="1">The sequence shown here is derived from an EMBL/GenBank/DDBJ whole genome shotgun (WGS) entry which is preliminary data.</text>
</comment>
<evidence type="ECO:0000313" key="2">
    <source>
        <dbReference type="Proteomes" id="UP000708208"/>
    </source>
</evidence>
<dbReference type="EMBL" id="CAJVCH010546123">
    <property type="protein sequence ID" value="CAG7828091.1"/>
    <property type="molecule type" value="Genomic_DNA"/>
</dbReference>
<name>A0A8J2L563_9HEXA</name>
<accession>A0A8J2L563</accession>
<organism evidence="1 2">
    <name type="scientific">Allacma fusca</name>
    <dbReference type="NCBI Taxonomy" id="39272"/>
    <lineage>
        <taxon>Eukaryota</taxon>
        <taxon>Metazoa</taxon>
        <taxon>Ecdysozoa</taxon>
        <taxon>Arthropoda</taxon>
        <taxon>Hexapoda</taxon>
        <taxon>Collembola</taxon>
        <taxon>Symphypleona</taxon>
        <taxon>Sminthuridae</taxon>
        <taxon>Allacma</taxon>
    </lineage>
</organism>
<dbReference type="Proteomes" id="UP000708208">
    <property type="component" value="Unassembled WGS sequence"/>
</dbReference>
<proteinExistence type="predicted"/>
<protein>
    <submittedName>
        <fullName evidence="1">Uncharacterized protein</fullName>
    </submittedName>
</protein>
<keyword evidence="2" id="KW-1185">Reference proteome</keyword>
<feature type="non-terminal residue" evidence="1">
    <location>
        <position position="1"/>
    </location>
</feature>
<sequence>LVEKMGTGNVEATLHGLTESSRDNAVVSTTNRIDAMEIDWTGTDKDRKAIESMTANEQVSETTKNLNMMVTLVNKNNQDRNASKLFNTTMDSSIEGFSTSTQSMFTQSTSQDDKIGTPIPSNTEKSVDYYDEADSSTGIDAAAIDEVLASAAPTGLPTERNSLRKSSIDSYNIVATTTAEEIADYGDITA</sequence>
<evidence type="ECO:0000313" key="1">
    <source>
        <dbReference type="EMBL" id="CAG7828091.1"/>
    </source>
</evidence>